<sequence length="132" mass="14893">MKKSLLFALALLPVSAFAQQVDPCLSKENAQEMSACAEARYRESEEKLAQTHAALLKQIPSKDEDGIPYKAVKRQMDKAQSAWENFVDADCKAIAIYNRGSALRGIEYFSCMRVHTDQRIHDLSRFVRAPKS</sequence>
<evidence type="ECO:0000256" key="1">
    <source>
        <dbReference type="SAM" id="SignalP"/>
    </source>
</evidence>
<accession>A0A8J2XUT0</accession>
<dbReference type="EMBL" id="BMCG01000002">
    <property type="protein sequence ID" value="GGC01131.1"/>
    <property type="molecule type" value="Genomic_DNA"/>
</dbReference>
<evidence type="ECO:0000259" key="2">
    <source>
        <dbReference type="Pfam" id="PF07007"/>
    </source>
</evidence>
<organism evidence="3 4">
    <name type="scientific">Oxalicibacterium flavum</name>
    <dbReference type="NCBI Taxonomy" id="179467"/>
    <lineage>
        <taxon>Bacteria</taxon>
        <taxon>Pseudomonadati</taxon>
        <taxon>Pseudomonadota</taxon>
        <taxon>Betaproteobacteria</taxon>
        <taxon>Burkholderiales</taxon>
        <taxon>Oxalobacteraceae</taxon>
        <taxon>Oxalicibacterium</taxon>
    </lineage>
</organism>
<feature type="signal peptide" evidence="1">
    <location>
        <begin position="1"/>
        <end position="18"/>
    </location>
</feature>
<dbReference type="Proteomes" id="UP000620266">
    <property type="component" value="Unassembled WGS sequence"/>
</dbReference>
<comment type="caution">
    <text evidence="3">The sequence shown here is derived from an EMBL/GenBank/DDBJ whole genome shotgun (WGS) entry which is preliminary data.</text>
</comment>
<dbReference type="Pfam" id="PF07007">
    <property type="entry name" value="LprI"/>
    <property type="match status" value="1"/>
</dbReference>
<dbReference type="RefSeq" id="WP_188394917.1">
    <property type="nucleotide sequence ID" value="NZ_BMCG01000002.1"/>
</dbReference>
<evidence type="ECO:0000313" key="3">
    <source>
        <dbReference type="EMBL" id="GGC01131.1"/>
    </source>
</evidence>
<reference evidence="3" key="2">
    <citation type="submission" date="2020-09" db="EMBL/GenBank/DDBJ databases">
        <authorList>
            <person name="Sun Q."/>
            <person name="Sedlacek I."/>
        </authorList>
    </citation>
    <scope>NUCLEOTIDE SEQUENCE</scope>
    <source>
        <strain evidence="3">CCM 7086</strain>
    </source>
</reference>
<keyword evidence="4" id="KW-1185">Reference proteome</keyword>
<proteinExistence type="predicted"/>
<feature type="domain" description="Lysozyme inhibitor LprI-like N-terminal" evidence="2">
    <location>
        <begin position="27"/>
        <end position="123"/>
    </location>
</feature>
<protein>
    <recommendedName>
        <fullName evidence="2">Lysozyme inhibitor LprI-like N-terminal domain-containing protein</fullName>
    </recommendedName>
</protein>
<name>A0A8J2XUT0_9BURK</name>
<dbReference type="AlphaFoldDB" id="A0A8J2XUT0"/>
<dbReference type="InterPro" id="IPR009739">
    <property type="entry name" value="LprI-like_N"/>
</dbReference>
<dbReference type="Gene3D" id="1.20.1270.180">
    <property type="match status" value="1"/>
</dbReference>
<evidence type="ECO:0000313" key="4">
    <source>
        <dbReference type="Proteomes" id="UP000620266"/>
    </source>
</evidence>
<gene>
    <name evidence="3" type="ORF">GCM10007205_08040</name>
</gene>
<keyword evidence="1" id="KW-0732">Signal</keyword>
<reference evidence="3" key="1">
    <citation type="journal article" date="2014" name="Int. J. Syst. Evol. Microbiol.">
        <title>Complete genome sequence of Corynebacterium casei LMG S-19264T (=DSM 44701T), isolated from a smear-ripened cheese.</title>
        <authorList>
            <consortium name="US DOE Joint Genome Institute (JGI-PGF)"/>
            <person name="Walter F."/>
            <person name="Albersmeier A."/>
            <person name="Kalinowski J."/>
            <person name="Ruckert C."/>
        </authorList>
    </citation>
    <scope>NUCLEOTIDE SEQUENCE</scope>
    <source>
        <strain evidence="3">CCM 7086</strain>
    </source>
</reference>
<feature type="chain" id="PRO_5035178410" description="Lysozyme inhibitor LprI-like N-terminal domain-containing protein" evidence="1">
    <location>
        <begin position="19"/>
        <end position="132"/>
    </location>
</feature>